<dbReference type="RefSeq" id="WP_011821636.1">
    <property type="nucleotide sequence ID" value="NC_008818.1"/>
</dbReference>
<gene>
    <name evidence="1" type="ordered locus">Hbut_0452</name>
</gene>
<dbReference type="HOGENOM" id="CLU_061722_0_0_2"/>
<dbReference type="PANTHER" id="PTHR38597:SF1">
    <property type="entry name" value="BLL3834 PROTEIN"/>
    <property type="match status" value="1"/>
</dbReference>
<name>A2BK07_HYPBU</name>
<dbReference type="PANTHER" id="PTHR38597">
    <property type="entry name" value="BLL3834 PROTEIN"/>
    <property type="match status" value="1"/>
</dbReference>
<reference evidence="1 2" key="1">
    <citation type="journal article" date="2007" name="Archaea">
        <title>The genome of Hyperthermus butylicus: a sulfur-reducing, peptide fermenting, neutrophilic Crenarchaeote growing up to 108 degrees C.</title>
        <authorList>
            <person name="Brugger K."/>
            <person name="Chen L."/>
            <person name="Stark M."/>
            <person name="Zibat A."/>
            <person name="Redder P."/>
            <person name="Ruepp A."/>
            <person name="Awayez M."/>
            <person name="She Q."/>
            <person name="Garrett R.A."/>
            <person name="Klenk H.P."/>
        </authorList>
    </citation>
    <scope>NUCLEOTIDE SEQUENCE [LARGE SCALE GENOMIC DNA]</scope>
    <source>
        <strain evidence="2">DSM 5456 / JCM 9403 / PLM1-5</strain>
    </source>
</reference>
<dbReference type="KEGG" id="hbu:Hbut_0452"/>
<dbReference type="eggNOG" id="arCOG04253">
    <property type="taxonomic scope" value="Archaea"/>
</dbReference>
<proteinExistence type="predicted"/>
<dbReference type="Proteomes" id="UP000002593">
    <property type="component" value="Chromosome"/>
</dbReference>
<dbReference type="EMBL" id="CP000493">
    <property type="protein sequence ID" value="ABM80318.1"/>
    <property type="molecule type" value="Genomic_DNA"/>
</dbReference>
<dbReference type="EnsemblBacteria" id="ABM80318">
    <property type="protein sequence ID" value="ABM80318"/>
    <property type="gene ID" value="Hbut_0452"/>
</dbReference>
<evidence type="ECO:0000313" key="2">
    <source>
        <dbReference type="Proteomes" id="UP000002593"/>
    </source>
</evidence>
<protein>
    <submittedName>
        <fullName evidence="1">Universally conserved protein</fullName>
    </submittedName>
</protein>
<accession>A2BK07</accession>
<evidence type="ECO:0000313" key="1">
    <source>
        <dbReference type="EMBL" id="ABM80318.1"/>
    </source>
</evidence>
<keyword evidence="2" id="KW-1185">Reference proteome</keyword>
<dbReference type="GeneID" id="4782053"/>
<sequence>MAYAGVADLPLHTGHVPAWLAAYMKKLARAIMEAVVEFYGPRRLVEYFADPVWFQAFNNAIGMDWDSSGSTTVTIGIVRQVVEETPHLGIGVAGGKGRRARETPKDLEIIGERLGLPSRIVEELKYVSRLAAKTDSAVLQDGYTLYHHSVIVSEDGAWVVIQQGMNVEAKMARRYHWRSPLPRTPTLEPHSAIASQRREDFVVDLTSRKSLEARRLIVDLASENPSRLASSIREAYALAKGIVPLTMWSNVRDEARRVIEQYRRYYRPQLKPPKNIEAVLRRVWELSPRSFEELVMIEGVGPATLRSLALVAEIIYGVPISHHDPASSPIDPFRYAYIAGGKDGVPFPFRRDYAEKVLEFLEAVIREARLDEKSKRRALARIQRLASLLPK</sequence>
<organism evidence="1 2">
    <name type="scientific">Hyperthermus butylicus (strain DSM 5456 / JCM 9403 / PLM1-5)</name>
    <dbReference type="NCBI Taxonomy" id="415426"/>
    <lineage>
        <taxon>Archaea</taxon>
        <taxon>Thermoproteota</taxon>
        <taxon>Thermoprotei</taxon>
        <taxon>Desulfurococcales</taxon>
        <taxon>Pyrodictiaceae</taxon>
        <taxon>Hyperthermus</taxon>
    </lineage>
</organism>
<dbReference type="Pfam" id="PF05559">
    <property type="entry name" value="DUF763"/>
    <property type="match status" value="1"/>
</dbReference>
<dbReference type="AlphaFoldDB" id="A2BK07"/>
<dbReference type="InterPro" id="IPR008482">
    <property type="entry name" value="DUF763"/>
</dbReference>